<dbReference type="RefSeq" id="WP_204978344.1">
    <property type="nucleotide sequence ID" value="NZ_JBHTII010000001.1"/>
</dbReference>
<feature type="domain" description="TNase-like" evidence="3">
    <location>
        <begin position="53"/>
        <end position="191"/>
    </location>
</feature>
<keyword evidence="2" id="KW-0472">Membrane</keyword>
<name>A0ABW3AHT3_9MICO</name>
<organism evidence="4 5">
    <name type="scientific">Microbacterium insulae</name>
    <dbReference type="NCBI Taxonomy" id="483014"/>
    <lineage>
        <taxon>Bacteria</taxon>
        <taxon>Bacillati</taxon>
        <taxon>Actinomycetota</taxon>
        <taxon>Actinomycetes</taxon>
        <taxon>Micrococcales</taxon>
        <taxon>Microbacteriaceae</taxon>
        <taxon>Microbacterium</taxon>
    </lineage>
</organism>
<evidence type="ECO:0000313" key="4">
    <source>
        <dbReference type="EMBL" id="MFD0790492.1"/>
    </source>
</evidence>
<accession>A0ABW3AHT3</accession>
<dbReference type="PROSITE" id="PS50830">
    <property type="entry name" value="TNASE_3"/>
    <property type="match status" value="1"/>
</dbReference>
<gene>
    <name evidence="4" type="ORF">ACFQ0P_08785</name>
</gene>
<evidence type="ECO:0000259" key="3">
    <source>
        <dbReference type="PROSITE" id="PS50830"/>
    </source>
</evidence>
<dbReference type="SUPFAM" id="SSF50199">
    <property type="entry name" value="Staphylococcal nuclease"/>
    <property type="match status" value="1"/>
</dbReference>
<feature type="region of interest" description="Disordered" evidence="1">
    <location>
        <begin position="33"/>
        <end position="52"/>
    </location>
</feature>
<keyword evidence="5" id="KW-1185">Reference proteome</keyword>
<reference evidence="5" key="1">
    <citation type="journal article" date="2019" name="Int. J. Syst. Evol. Microbiol.">
        <title>The Global Catalogue of Microorganisms (GCM) 10K type strain sequencing project: providing services to taxonomists for standard genome sequencing and annotation.</title>
        <authorList>
            <consortium name="The Broad Institute Genomics Platform"/>
            <consortium name="The Broad Institute Genome Sequencing Center for Infectious Disease"/>
            <person name="Wu L."/>
            <person name="Ma J."/>
        </authorList>
    </citation>
    <scope>NUCLEOTIDE SEQUENCE [LARGE SCALE GENOMIC DNA]</scope>
    <source>
        <strain evidence="5">CCUG 54523</strain>
    </source>
</reference>
<dbReference type="SMART" id="SM00318">
    <property type="entry name" value="SNc"/>
    <property type="match status" value="1"/>
</dbReference>
<proteinExistence type="predicted"/>
<dbReference type="Gene3D" id="2.40.50.90">
    <property type="match status" value="1"/>
</dbReference>
<protein>
    <submittedName>
        <fullName evidence="4">Thermonuclease family protein</fullName>
    </submittedName>
</protein>
<dbReference type="InterPro" id="IPR035437">
    <property type="entry name" value="SNase_OB-fold_sf"/>
</dbReference>
<feature type="transmembrane region" description="Helical" evidence="2">
    <location>
        <begin position="7"/>
        <end position="26"/>
    </location>
</feature>
<dbReference type="EMBL" id="JBHTII010000001">
    <property type="protein sequence ID" value="MFD0790492.1"/>
    <property type="molecule type" value="Genomic_DNA"/>
</dbReference>
<keyword evidence="2" id="KW-1133">Transmembrane helix</keyword>
<keyword evidence="2" id="KW-0812">Transmembrane</keyword>
<evidence type="ECO:0000313" key="5">
    <source>
        <dbReference type="Proteomes" id="UP001597055"/>
    </source>
</evidence>
<dbReference type="Pfam" id="PF00565">
    <property type="entry name" value="SNase"/>
    <property type="match status" value="1"/>
</dbReference>
<dbReference type="InterPro" id="IPR016071">
    <property type="entry name" value="Staphylococal_nuclease_OB-fold"/>
</dbReference>
<comment type="caution">
    <text evidence="4">The sequence shown here is derived from an EMBL/GenBank/DDBJ whole genome shotgun (WGS) entry which is preliminary data.</text>
</comment>
<evidence type="ECO:0000256" key="2">
    <source>
        <dbReference type="SAM" id="Phobius"/>
    </source>
</evidence>
<evidence type="ECO:0000256" key="1">
    <source>
        <dbReference type="SAM" id="MobiDB-lite"/>
    </source>
</evidence>
<dbReference type="Proteomes" id="UP001597055">
    <property type="component" value="Unassembled WGS sequence"/>
</dbReference>
<sequence length="193" mass="20963">MRRWAWAAAVVLGAAVFVAVVIWVYLSTAEVGDAPEPSASEPADTTAPPRPDGAFPLTVLYVYDGDTIQARMQQPDDVVTTSNPIRIRLIGIDTPEGTPTPECWADEARTHLAELLPEGSTVWAAPDRDTWDDYDRRLFNLWTVDGAFVSLELVIAGDAEAIRVWPNVAHYDLLVDAQARAEASGSGRWGACG</sequence>